<keyword evidence="5" id="KW-0564">Palmitate</keyword>
<organism evidence="8 9">
    <name type="scientific">Mycolicibacterium porcinum</name>
    <dbReference type="NCBI Taxonomy" id="39693"/>
    <lineage>
        <taxon>Bacteria</taxon>
        <taxon>Bacillati</taxon>
        <taxon>Actinomycetota</taxon>
        <taxon>Actinomycetes</taxon>
        <taxon>Mycobacteriales</taxon>
        <taxon>Mycobacteriaceae</taxon>
        <taxon>Mycolicibacterium</taxon>
    </lineage>
</organism>
<comment type="subcellular location">
    <subcellularLocation>
        <location evidence="1">Membrane</location>
        <topology evidence="1">Lipid-anchor</topology>
    </subcellularLocation>
</comment>
<gene>
    <name evidence="8" type="ORF">ABFW12_18035</name>
</gene>
<evidence type="ECO:0000256" key="6">
    <source>
        <dbReference type="ARBA" id="ARBA00023288"/>
    </source>
</evidence>
<sequence>MKRHTPHRSIVTSSLLALSLLIVSACSQVTGLSGGGSDDKTIKFVSTNIALYEDTTKVLADEVAKHGYKLDYKFITDGPELNAAVESGEADATYHQHQAYLDYYDRQFDGHLVAAFDAFVDPSGLFSKKWKSIQDLPNGALVTAHVDPSNYYRPFLMLADAGLIKLRPGVDPLSITEKDIIENPRNIKIQGLDYALLPKALDDADAGFLYGSQAADIGIDFGTALVTETKQNQSPDVIAVKDGQQDSEKIQALKKAYQSDAIKEQLVKSFGGKQVVLPAW</sequence>
<dbReference type="PANTHER" id="PTHR30429:SF0">
    <property type="entry name" value="METHIONINE-BINDING LIPOPROTEIN METQ"/>
    <property type="match status" value="1"/>
</dbReference>
<reference evidence="8 9" key="1">
    <citation type="submission" date="2024-04" db="EMBL/GenBank/DDBJ databases">
        <title>Genomic Markers of Mycobacteria.</title>
        <authorList>
            <person name="Soliman M.S."/>
            <person name="Elkholy A."/>
            <person name="Soliman N.S."/>
            <person name="Abbas A."/>
            <person name="Khayrat S."/>
            <person name="Shawky S."/>
        </authorList>
    </citation>
    <scope>NUCLEOTIDE SEQUENCE [LARGE SCALE GENOMIC DNA]</scope>
    <source>
        <strain evidence="8 9">Egy-CU-AM5</strain>
    </source>
</reference>
<comment type="similarity">
    <text evidence="2">Belongs to the NlpA lipoprotein family.</text>
</comment>
<dbReference type="EMBL" id="JBDLOU010000038">
    <property type="protein sequence ID" value="MEX3740124.1"/>
    <property type="molecule type" value="Genomic_DNA"/>
</dbReference>
<evidence type="ECO:0000256" key="4">
    <source>
        <dbReference type="ARBA" id="ARBA00023136"/>
    </source>
</evidence>
<dbReference type="Pfam" id="PF03180">
    <property type="entry name" value="Lipoprotein_9"/>
    <property type="match status" value="1"/>
</dbReference>
<keyword evidence="3 7" id="KW-0732">Signal</keyword>
<evidence type="ECO:0000256" key="1">
    <source>
        <dbReference type="ARBA" id="ARBA00004635"/>
    </source>
</evidence>
<feature type="signal peptide" evidence="7">
    <location>
        <begin position="1"/>
        <end position="27"/>
    </location>
</feature>
<accession>A0ABV3VK26</accession>
<dbReference type="Proteomes" id="UP001558474">
    <property type="component" value="Unassembled WGS sequence"/>
</dbReference>
<keyword evidence="9" id="KW-1185">Reference proteome</keyword>
<evidence type="ECO:0000313" key="8">
    <source>
        <dbReference type="EMBL" id="MEX3740124.1"/>
    </source>
</evidence>
<evidence type="ECO:0000256" key="5">
    <source>
        <dbReference type="ARBA" id="ARBA00023139"/>
    </source>
</evidence>
<dbReference type="PROSITE" id="PS51257">
    <property type="entry name" value="PROKAR_LIPOPROTEIN"/>
    <property type="match status" value="1"/>
</dbReference>
<evidence type="ECO:0000256" key="7">
    <source>
        <dbReference type="SAM" id="SignalP"/>
    </source>
</evidence>
<protein>
    <submittedName>
        <fullName evidence="8">MetQ/NlpA family ABC transporter substrate-binding protein</fullName>
    </submittedName>
</protein>
<dbReference type="RefSeq" id="WP_065461878.1">
    <property type="nucleotide sequence ID" value="NZ_JAQYXM010000002.1"/>
</dbReference>
<dbReference type="Gene3D" id="3.40.190.10">
    <property type="entry name" value="Periplasmic binding protein-like II"/>
    <property type="match status" value="2"/>
</dbReference>
<keyword evidence="4" id="KW-0472">Membrane</keyword>
<dbReference type="SUPFAM" id="SSF53850">
    <property type="entry name" value="Periplasmic binding protein-like II"/>
    <property type="match status" value="1"/>
</dbReference>
<comment type="caution">
    <text evidence="8">The sequence shown here is derived from an EMBL/GenBank/DDBJ whole genome shotgun (WGS) entry which is preliminary data.</text>
</comment>
<dbReference type="PANTHER" id="PTHR30429">
    <property type="entry name" value="D-METHIONINE-BINDING LIPOPROTEIN METQ"/>
    <property type="match status" value="1"/>
</dbReference>
<feature type="chain" id="PRO_5045296245" evidence="7">
    <location>
        <begin position="28"/>
        <end position="280"/>
    </location>
</feature>
<evidence type="ECO:0000256" key="3">
    <source>
        <dbReference type="ARBA" id="ARBA00022729"/>
    </source>
</evidence>
<evidence type="ECO:0000256" key="2">
    <source>
        <dbReference type="ARBA" id="ARBA00008973"/>
    </source>
</evidence>
<evidence type="ECO:0000313" key="9">
    <source>
        <dbReference type="Proteomes" id="UP001558474"/>
    </source>
</evidence>
<proteinExistence type="inferred from homology"/>
<dbReference type="InterPro" id="IPR004872">
    <property type="entry name" value="Lipoprotein_NlpA"/>
</dbReference>
<keyword evidence="6" id="KW-0449">Lipoprotein</keyword>
<name>A0ABV3VK26_9MYCO</name>